<evidence type="ECO:0000313" key="3">
    <source>
        <dbReference type="Proteomes" id="UP000183038"/>
    </source>
</evidence>
<feature type="transmembrane region" description="Helical" evidence="1">
    <location>
        <begin position="109"/>
        <end position="130"/>
    </location>
</feature>
<dbReference type="RefSeq" id="WP_074669779.1">
    <property type="nucleotide sequence ID" value="NZ_FNTB01000001.1"/>
</dbReference>
<keyword evidence="1" id="KW-0812">Transmembrane</keyword>
<gene>
    <name evidence="2" type="ORF">SAMN05192540_0242</name>
</gene>
<feature type="transmembrane region" description="Helical" evidence="1">
    <location>
        <begin position="50"/>
        <end position="72"/>
    </location>
</feature>
<feature type="transmembrane region" description="Helical" evidence="1">
    <location>
        <begin position="12"/>
        <end position="30"/>
    </location>
</feature>
<accession>A0A1H4JA20</accession>
<sequence>MNQLEKLKLNILRISIGLVYLFFGFIKFIPNLSPAEDLATNTIGILTFGILPSSLSLIVLAVVETLIGVFLIANWKPRIFISIAIVHILFTFTPLFLLPEEIFGKGELVFTLAGQYIVKNIIILSALLSLKIDLNNNLEKTASTEPSSEQLIAIKNQ</sequence>
<evidence type="ECO:0000256" key="1">
    <source>
        <dbReference type="SAM" id="Phobius"/>
    </source>
</evidence>
<evidence type="ECO:0000313" key="2">
    <source>
        <dbReference type="EMBL" id="SEB43169.1"/>
    </source>
</evidence>
<dbReference type="EMBL" id="FNTB01000001">
    <property type="protein sequence ID" value="SEB43169.1"/>
    <property type="molecule type" value="Genomic_DNA"/>
</dbReference>
<dbReference type="AlphaFoldDB" id="A0A1H4JA20"/>
<keyword evidence="1" id="KW-0472">Membrane</keyword>
<evidence type="ECO:0008006" key="4">
    <source>
        <dbReference type="Google" id="ProtNLM"/>
    </source>
</evidence>
<keyword evidence="1" id="KW-1133">Transmembrane helix</keyword>
<protein>
    <recommendedName>
        <fullName evidence="4">DoxX protein</fullName>
    </recommendedName>
</protein>
<reference evidence="2 3" key="1">
    <citation type="submission" date="2016-10" db="EMBL/GenBank/DDBJ databases">
        <authorList>
            <person name="de Groot N.N."/>
        </authorList>
    </citation>
    <scope>NUCLEOTIDE SEQUENCE [LARGE SCALE GENOMIC DNA]</scope>
    <source>
        <strain evidence="2 3">MAR_2009_71</strain>
    </source>
</reference>
<dbReference type="Proteomes" id="UP000183038">
    <property type="component" value="Unassembled WGS sequence"/>
</dbReference>
<name>A0A1H4JA20_9FLAO</name>
<dbReference type="OrthoDB" id="265224at2"/>
<feature type="transmembrane region" description="Helical" evidence="1">
    <location>
        <begin position="79"/>
        <end position="97"/>
    </location>
</feature>
<organism evidence="2 3">
    <name type="scientific">Maribacter dokdonensis</name>
    <dbReference type="NCBI Taxonomy" id="320912"/>
    <lineage>
        <taxon>Bacteria</taxon>
        <taxon>Pseudomonadati</taxon>
        <taxon>Bacteroidota</taxon>
        <taxon>Flavobacteriia</taxon>
        <taxon>Flavobacteriales</taxon>
        <taxon>Flavobacteriaceae</taxon>
        <taxon>Maribacter</taxon>
    </lineage>
</organism>
<proteinExistence type="predicted"/>